<evidence type="ECO:0000256" key="1">
    <source>
        <dbReference type="SAM" id="Phobius"/>
    </source>
</evidence>
<protein>
    <recommendedName>
        <fullName evidence="2">VWFA domain-containing protein</fullName>
    </recommendedName>
</protein>
<dbReference type="EMBL" id="LR593887">
    <property type="protein sequence ID" value="VTS01727.1"/>
    <property type="molecule type" value="Genomic_DNA"/>
</dbReference>
<proteinExistence type="predicted"/>
<dbReference type="NCBIfam" id="TIGR02226">
    <property type="entry name" value="two_anch"/>
    <property type="match status" value="1"/>
</dbReference>
<dbReference type="EMBL" id="LR586016">
    <property type="protein sequence ID" value="VIP02546.1"/>
    <property type="molecule type" value="Genomic_DNA"/>
</dbReference>
<feature type="domain" description="VWFA" evidence="2">
    <location>
        <begin position="96"/>
        <end position="233"/>
    </location>
</feature>
<evidence type="ECO:0000259" key="2">
    <source>
        <dbReference type="PROSITE" id="PS50234"/>
    </source>
</evidence>
<dbReference type="InParanoid" id="A0A6C2YM85"/>
<accession>A0A6C2YM85</accession>
<reference evidence="3" key="1">
    <citation type="submission" date="2019-04" db="EMBL/GenBank/DDBJ databases">
        <authorList>
            <consortium name="Science for Life Laboratories"/>
        </authorList>
    </citation>
    <scope>NUCLEOTIDE SEQUENCE</scope>
    <source>
        <strain evidence="3">MBLW1</strain>
    </source>
</reference>
<evidence type="ECO:0000313" key="4">
    <source>
        <dbReference type="Proteomes" id="UP000464378"/>
    </source>
</evidence>
<dbReference type="Pfam" id="PF07584">
    <property type="entry name" value="BatA"/>
    <property type="match status" value="1"/>
</dbReference>
<dbReference type="KEGG" id="tim:GMBLW1_14140"/>
<dbReference type="InterPro" id="IPR011933">
    <property type="entry name" value="Double_TM_dom"/>
</dbReference>
<dbReference type="SUPFAM" id="SSF53300">
    <property type="entry name" value="vWA-like"/>
    <property type="match status" value="1"/>
</dbReference>
<dbReference type="Gene3D" id="3.40.50.880">
    <property type="match status" value="1"/>
</dbReference>
<dbReference type="InterPro" id="IPR002035">
    <property type="entry name" value="VWF_A"/>
</dbReference>
<dbReference type="InterPro" id="IPR024163">
    <property type="entry name" value="Aerotolerance_reg_N"/>
</dbReference>
<dbReference type="SUPFAM" id="SSF52317">
    <property type="entry name" value="Class I glutamine amidotransferase-like"/>
    <property type="match status" value="1"/>
</dbReference>
<dbReference type="SMART" id="SM00327">
    <property type="entry name" value="VWA"/>
    <property type="match status" value="1"/>
</dbReference>
<keyword evidence="1" id="KW-1133">Transmembrane helix</keyword>
<dbReference type="Proteomes" id="UP000464378">
    <property type="component" value="Chromosome"/>
</dbReference>
<evidence type="ECO:0000313" key="3">
    <source>
        <dbReference type="EMBL" id="VIP02546.1"/>
    </source>
</evidence>
<name>A0A6C2YM85_9BACT</name>
<organism evidence="3">
    <name type="scientific">Tuwongella immobilis</name>
    <dbReference type="NCBI Taxonomy" id="692036"/>
    <lineage>
        <taxon>Bacteria</taxon>
        <taxon>Pseudomonadati</taxon>
        <taxon>Planctomycetota</taxon>
        <taxon>Planctomycetia</taxon>
        <taxon>Gemmatales</taxon>
        <taxon>Gemmataceae</taxon>
        <taxon>Tuwongella</taxon>
    </lineage>
</organism>
<sequence>MSFLPTLLNPSLIWLLPLATIPVLLHLLTLQRLRTVELSTYRFLFDSYVQQRRRMQFLQALLAMLRTLFLLGLVLAVSRPVLQSWGGLFQSGSGREVILLVDCSASMNAQALGQSALDRAKEAAKLVVGRLHADDRVTLIRVAGKPEEIFSRYQTDLNSIEESIQNLTASPARANLYAALMSLFGPDSKPPQSPLIYFFTDSQASSWKELRKQQDLPQLIPTGTPFIVVQVGSSATGVNIAVTGQPPPRQRAIIGLPIALQARVVNYSSTETEATLRLFINDKEIPSQRATFKLQAGEEKLHRFAPYEPSEPGILRGRFEISLTGKGTDAFPEDDRFLFTLAVQPKVRVLIVNGNPGADRFDSETLYLRAALTAERTPQPDDAADGASKPNNTRELAKSLELIEVPEGGLLPDLLREAGVVILANCGNLNPEQMGRLRDFVADGGGLLLFPGDRVNPEVMNRNFFVVPNASEMLSEAKLGQPIGDPANSATFVKLARIATDHPIFSVFEPDQDADVTYFDRVYFKRRFPLTLEDPKKTSVLLETTDRLPAMVQSRYGEGLVILSAFPLNAKWSNLPLNGAEFVPMMLRMMTYAQARPEAEGPLVVGPDGLAEFSISGKWAPLSGRVIDAADRPVPLLFERAGTRQTAVFDQTTERGYYTAEIRSERDASKSADLVFAVNLTPDESDLRPILEPEAQDLLPGIALRYVDATAEAQQEKGALGNEQEIWRPLIWLMFVVIGVEFVLSTLRGSKAPGDDSASVTDRIRDYNPTRWVGRMTGGGGPATAT</sequence>
<dbReference type="InterPro" id="IPR029062">
    <property type="entry name" value="Class_I_gatase-like"/>
</dbReference>
<dbReference type="RefSeq" id="WP_162657712.1">
    <property type="nucleotide sequence ID" value="NZ_LR593887.1"/>
</dbReference>
<gene>
    <name evidence="3" type="ORF">GMBLW1_14140</name>
</gene>
<dbReference type="Pfam" id="PF13519">
    <property type="entry name" value="VWA_2"/>
    <property type="match status" value="1"/>
</dbReference>
<dbReference type="InterPro" id="IPR036465">
    <property type="entry name" value="vWFA_dom_sf"/>
</dbReference>
<dbReference type="PROSITE" id="PS50234">
    <property type="entry name" value="VWFA"/>
    <property type="match status" value="1"/>
</dbReference>
<dbReference type="Gene3D" id="3.40.50.410">
    <property type="entry name" value="von Willebrand factor, type A domain"/>
    <property type="match status" value="1"/>
</dbReference>
<dbReference type="PANTHER" id="PTHR37464:SF1">
    <property type="entry name" value="BLL2463 PROTEIN"/>
    <property type="match status" value="1"/>
</dbReference>
<keyword evidence="1" id="KW-0472">Membrane</keyword>
<dbReference type="AlphaFoldDB" id="A0A6C2YM85"/>
<keyword evidence="1" id="KW-0812">Transmembrane</keyword>
<dbReference type="PANTHER" id="PTHR37464">
    <property type="entry name" value="BLL2463 PROTEIN"/>
    <property type="match status" value="1"/>
</dbReference>
<dbReference type="CDD" id="cd00198">
    <property type="entry name" value="vWFA"/>
    <property type="match status" value="1"/>
</dbReference>
<keyword evidence="4" id="KW-1185">Reference proteome</keyword>
<feature type="transmembrane region" description="Helical" evidence="1">
    <location>
        <begin position="12"/>
        <end position="30"/>
    </location>
</feature>
<feature type="transmembrane region" description="Helical" evidence="1">
    <location>
        <begin position="57"/>
        <end position="77"/>
    </location>
</feature>